<comment type="similarity">
    <text evidence="2">In the C-terminal section; belongs to the class-I pyridoxal-phosphate-dependent aminotransferase family.</text>
</comment>
<organism evidence="9 10">
    <name type="scientific">Paenibacillus hexagrammi</name>
    <dbReference type="NCBI Taxonomy" id="2908839"/>
    <lineage>
        <taxon>Bacteria</taxon>
        <taxon>Bacillati</taxon>
        <taxon>Bacillota</taxon>
        <taxon>Bacilli</taxon>
        <taxon>Bacillales</taxon>
        <taxon>Paenibacillaceae</taxon>
        <taxon>Paenibacillus</taxon>
    </lineage>
</organism>
<proteinExistence type="inferred from homology"/>
<evidence type="ECO:0000256" key="7">
    <source>
        <dbReference type="ARBA" id="ARBA00023163"/>
    </source>
</evidence>
<dbReference type="InterPro" id="IPR000524">
    <property type="entry name" value="Tscrpt_reg_HTH_GntR"/>
</dbReference>
<keyword evidence="5" id="KW-0805">Transcription regulation</keyword>
<keyword evidence="10" id="KW-1185">Reference proteome</keyword>
<dbReference type="InterPro" id="IPR004839">
    <property type="entry name" value="Aminotransferase_I/II_large"/>
</dbReference>
<dbReference type="Pfam" id="PF00392">
    <property type="entry name" value="GntR"/>
    <property type="match status" value="1"/>
</dbReference>
<feature type="domain" description="HTH gntR-type" evidence="8">
    <location>
        <begin position="15"/>
        <end position="83"/>
    </location>
</feature>
<dbReference type="Proteomes" id="UP001649230">
    <property type="component" value="Chromosome"/>
</dbReference>
<evidence type="ECO:0000256" key="6">
    <source>
        <dbReference type="ARBA" id="ARBA00023125"/>
    </source>
</evidence>
<reference evidence="9 10" key="1">
    <citation type="journal article" date="2024" name="Int. J. Syst. Evol. Microbiol.">
        <title>Paenibacillus hexagrammi sp. nov., a novel bacterium isolated from the gut content of Hexagrammos agrammus.</title>
        <authorList>
            <person name="Jung H.K."/>
            <person name="Kim D.G."/>
            <person name="Zin H."/>
            <person name="Park J."/>
            <person name="Jung H."/>
            <person name="Kim Y.O."/>
            <person name="Kong H.J."/>
            <person name="Kim J.W."/>
            <person name="Kim Y.S."/>
        </authorList>
    </citation>
    <scope>NUCLEOTIDE SEQUENCE [LARGE SCALE GENOMIC DNA]</scope>
    <source>
        <strain evidence="9 10">YPD9-1</strain>
    </source>
</reference>
<dbReference type="Pfam" id="PF00155">
    <property type="entry name" value="Aminotran_1_2"/>
    <property type="match status" value="1"/>
</dbReference>
<dbReference type="SMART" id="SM00345">
    <property type="entry name" value="HTH_GNTR"/>
    <property type="match status" value="1"/>
</dbReference>
<dbReference type="PANTHER" id="PTHR46577">
    <property type="entry name" value="HTH-TYPE TRANSCRIPTIONAL REGULATORY PROTEIN GABR"/>
    <property type="match status" value="1"/>
</dbReference>
<dbReference type="Gene3D" id="1.10.10.10">
    <property type="entry name" value="Winged helix-like DNA-binding domain superfamily/Winged helix DNA-binding domain"/>
    <property type="match status" value="1"/>
</dbReference>
<sequence>MDFHLPLATYQAKYPGKYAALYHALRDEIVRGVLEKDVKLPSSRELAAMYGISRGTVNQVYDMLLAEGYLQALRGKGTYVAYRADKREYKEDAGEPVVLSNWANRLLANSDDRGAGIRRYRKEQAEAAGKLISFELGQPDHEHFPSELWNRCLYEQVRRMAVFPLEDEFAAEGHPALREAIAQHLRRVRGIDASAERIVIVNGSMQAIALLAQLLVEPGDPVIVERPGYPGIGRAIEAAGGVPVPVQVDGHGVVPQPWDSRLLFVTPSRQFPTGAVLDLDRRQQLLRWAAERGAVIVEDDYDSEFRHRGRPMEPLQVLDREGRVVYLGTFSKTMPQHLRIGYAVLPDSLHGAFAAAKRLFEPHPSGLLEQRALAAFMASGGYERHLRRMRRVYAGKFLQLQTLLQEQLSTLFEWVESDAGLHLFGWWRGDARTYAAYAAACREAGVTWSDADRYGMPPGLAGACLGFAHLTEGEMQLGVSRMKQAGDRLQADFS</sequence>
<dbReference type="InterPro" id="IPR015421">
    <property type="entry name" value="PyrdxlP-dep_Trfase_major"/>
</dbReference>
<dbReference type="SUPFAM" id="SSF53383">
    <property type="entry name" value="PLP-dependent transferases"/>
    <property type="match status" value="1"/>
</dbReference>
<evidence type="ECO:0000259" key="8">
    <source>
        <dbReference type="PROSITE" id="PS50949"/>
    </source>
</evidence>
<keyword evidence="3 9" id="KW-0808">Transferase</keyword>
<name>A0ABY3SDQ7_9BACL</name>
<evidence type="ECO:0000313" key="10">
    <source>
        <dbReference type="Proteomes" id="UP001649230"/>
    </source>
</evidence>
<dbReference type="CDD" id="cd07377">
    <property type="entry name" value="WHTH_GntR"/>
    <property type="match status" value="1"/>
</dbReference>
<dbReference type="RefSeq" id="WP_235118468.1">
    <property type="nucleotide sequence ID" value="NZ_CP090978.1"/>
</dbReference>
<evidence type="ECO:0000256" key="3">
    <source>
        <dbReference type="ARBA" id="ARBA00022576"/>
    </source>
</evidence>
<dbReference type="Gene3D" id="3.40.640.10">
    <property type="entry name" value="Type I PLP-dependent aspartate aminotransferase-like (Major domain)"/>
    <property type="match status" value="1"/>
</dbReference>
<keyword evidence="6" id="KW-0238">DNA-binding</keyword>
<dbReference type="PRINTS" id="PR00035">
    <property type="entry name" value="HTHGNTR"/>
</dbReference>
<evidence type="ECO:0000313" key="9">
    <source>
        <dbReference type="EMBL" id="UJF32123.1"/>
    </source>
</evidence>
<dbReference type="InterPro" id="IPR036390">
    <property type="entry name" value="WH_DNA-bd_sf"/>
</dbReference>
<dbReference type="InterPro" id="IPR036388">
    <property type="entry name" value="WH-like_DNA-bd_sf"/>
</dbReference>
<dbReference type="GO" id="GO:0008483">
    <property type="term" value="F:transaminase activity"/>
    <property type="evidence" value="ECO:0007669"/>
    <property type="project" value="UniProtKB-KW"/>
</dbReference>
<dbReference type="SUPFAM" id="SSF46785">
    <property type="entry name" value="Winged helix' DNA-binding domain"/>
    <property type="match status" value="1"/>
</dbReference>
<dbReference type="PANTHER" id="PTHR46577:SF1">
    <property type="entry name" value="HTH-TYPE TRANSCRIPTIONAL REGULATORY PROTEIN GABR"/>
    <property type="match status" value="1"/>
</dbReference>
<gene>
    <name evidence="9" type="ORF">L0M14_20645</name>
</gene>
<keyword evidence="7" id="KW-0804">Transcription</keyword>
<dbReference type="InterPro" id="IPR051446">
    <property type="entry name" value="HTH_trans_reg/aminotransferase"/>
</dbReference>
<dbReference type="EMBL" id="CP090978">
    <property type="protein sequence ID" value="UJF32123.1"/>
    <property type="molecule type" value="Genomic_DNA"/>
</dbReference>
<dbReference type="PROSITE" id="PS50949">
    <property type="entry name" value="HTH_GNTR"/>
    <property type="match status" value="1"/>
</dbReference>
<evidence type="ECO:0000256" key="2">
    <source>
        <dbReference type="ARBA" id="ARBA00005384"/>
    </source>
</evidence>
<dbReference type="CDD" id="cd00609">
    <property type="entry name" value="AAT_like"/>
    <property type="match status" value="1"/>
</dbReference>
<evidence type="ECO:0000256" key="1">
    <source>
        <dbReference type="ARBA" id="ARBA00001933"/>
    </source>
</evidence>
<dbReference type="InterPro" id="IPR015424">
    <property type="entry name" value="PyrdxlP-dep_Trfase"/>
</dbReference>
<evidence type="ECO:0000256" key="5">
    <source>
        <dbReference type="ARBA" id="ARBA00023015"/>
    </source>
</evidence>
<comment type="cofactor">
    <cofactor evidence="1">
        <name>pyridoxal 5'-phosphate</name>
        <dbReference type="ChEBI" id="CHEBI:597326"/>
    </cofactor>
</comment>
<keyword evidence="3 9" id="KW-0032">Aminotransferase</keyword>
<protein>
    <submittedName>
        <fullName evidence="9">PLP-dependent aminotransferase family protein</fullName>
    </submittedName>
</protein>
<accession>A0ABY3SDQ7</accession>
<evidence type="ECO:0000256" key="4">
    <source>
        <dbReference type="ARBA" id="ARBA00022898"/>
    </source>
</evidence>
<keyword evidence="4" id="KW-0663">Pyridoxal phosphate</keyword>